<accession>A0A930HAY4</accession>
<dbReference type="AlphaFoldDB" id="A0A930HAY4"/>
<dbReference type="EMBL" id="JABZQH010000283">
    <property type="protein sequence ID" value="MBF1352806.1"/>
    <property type="molecule type" value="Genomic_DNA"/>
</dbReference>
<sequence>MDDEKEKRSANLQLKVTRVFCILLLMFIMWAAANMLSYADQTSHYKEERVGATLSDLVSSFGLESGEEYPIVIGDKTTVDSGQVSYGGGMFYVKGEGQWTSSTSILVAFEGDNGSYILEIPVSRITFDVRQNIEEASMSVYVPDTKQPEEVAYWQHSYTCNNSTWSYGWVRANCTALPSRLVVSDDVSRQGLSPVIADAFKGSAGAKITLSPSMYNDILGSR</sequence>
<name>A0A930HAY4_9FIRM</name>
<comment type="caution">
    <text evidence="2">The sequence shown here is derived from an EMBL/GenBank/DDBJ whole genome shotgun (WGS) entry which is preliminary data.</text>
</comment>
<reference evidence="2" key="1">
    <citation type="submission" date="2020-04" db="EMBL/GenBank/DDBJ databases">
        <title>Deep metagenomics examines the oral microbiome during advanced dental caries in children, revealing novel taxa and co-occurrences with host molecules.</title>
        <authorList>
            <person name="Baker J.L."/>
            <person name="Morton J.T."/>
            <person name="Dinis M."/>
            <person name="Alvarez R."/>
            <person name="Tran N.C."/>
            <person name="Knight R."/>
            <person name="Edlund A."/>
        </authorList>
    </citation>
    <scope>NUCLEOTIDE SEQUENCE</scope>
    <source>
        <strain evidence="2">JCVI_24_bin.8</strain>
    </source>
</reference>
<feature type="transmembrane region" description="Helical" evidence="1">
    <location>
        <begin position="20"/>
        <end position="39"/>
    </location>
</feature>
<evidence type="ECO:0000313" key="2">
    <source>
        <dbReference type="EMBL" id="MBF1352806.1"/>
    </source>
</evidence>
<evidence type="ECO:0000313" key="3">
    <source>
        <dbReference type="Proteomes" id="UP000722050"/>
    </source>
</evidence>
<dbReference type="Proteomes" id="UP000722050">
    <property type="component" value="Unassembled WGS sequence"/>
</dbReference>
<protein>
    <submittedName>
        <fullName evidence="2">Uncharacterized protein</fullName>
    </submittedName>
</protein>
<gene>
    <name evidence="2" type="ORF">HXM71_06805</name>
</gene>
<proteinExistence type="predicted"/>
<keyword evidence="1" id="KW-1133">Transmembrane helix</keyword>
<keyword evidence="1" id="KW-0472">Membrane</keyword>
<evidence type="ECO:0000256" key="1">
    <source>
        <dbReference type="SAM" id="Phobius"/>
    </source>
</evidence>
<keyword evidence="1" id="KW-0812">Transmembrane</keyword>
<organism evidence="2 3">
    <name type="scientific">Mogibacterium diversum</name>
    <dbReference type="NCBI Taxonomy" id="114527"/>
    <lineage>
        <taxon>Bacteria</taxon>
        <taxon>Bacillati</taxon>
        <taxon>Bacillota</taxon>
        <taxon>Clostridia</taxon>
        <taxon>Peptostreptococcales</taxon>
        <taxon>Anaerovoracaceae</taxon>
        <taxon>Mogibacterium</taxon>
    </lineage>
</organism>